<proteinExistence type="predicted"/>
<accession>A0A2I0VYQ7</accession>
<dbReference type="EMBL" id="KZ503084">
    <property type="protein sequence ID" value="PKU68519.1"/>
    <property type="molecule type" value="Genomic_DNA"/>
</dbReference>
<gene>
    <name evidence="1" type="primary">SYP112</name>
    <name evidence="1" type="ORF">MA16_Dca016451</name>
</gene>
<reference evidence="1 2" key="2">
    <citation type="journal article" date="2017" name="Nature">
        <title>The Apostasia genome and the evolution of orchids.</title>
        <authorList>
            <person name="Zhang G.Q."/>
            <person name="Liu K.W."/>
            <person name="Li Z."/>
            <person name="Lohaus R."/>
            <person name="Hsiao Y.Y."/>
            <person name="Niu S.C."/>
            <person name="Wang J.Y."/>
            <person name="Lin Y.C."/>
            <person name="Xu Q."/>
            <person name="Chen L.J."/>
            <person name="Yoshida K."/>
            <person name="Fujiwara S."/>
            <person name="Wang Z.W."/>
            <person name="Zhang Y.Q."/>
            <person name="Mitsuda N."/>
            <person name="Wang M."/>
            <person name="Liu G.H."/>
            <person name="Pecoraro L."/>
            <person name="Huang H.X."/>
            <person name="Xiao X.J."/>
            <person name="Lin M."/>
            <person name="Wu X.Y."/>
            <person name="Wu W.L."/>
            <person name="Chen Y.Y."/>
            <person name="Chang S.B."/>
            <person name="Sakamoto S."/>
            <person name="Ohme-Takagi M."/>
            <person name="Yagi M."/>
            <person name="Zeng S.J."/>
            <person name="Shen C.Y."/>
            <person name="Yeh C.M."/>
            <person name="Luo Y.B."/>
            <person name="Tsai W.C."/>
            <person name="Van de Peer Y."/>
            <person name="Liu Z.J."/>
        </authorList>
    </citation>
    <scope>NUCLEOTIDE SEQUENCE [LARGE SCALE GENOMIC DNA]</scope>
    <source>
        <tissue evidence="1">The whole plant</tissue>
    </source>
</reference>
<sequence>MKNLVTRSFLSYADLNKEAMKDIEAGGGDENQDERQMTDESLRVFYQEVELLEEEMASIRKLLAFLKATNKDSMSADRHILKVVKISLGIRGRIDDVKRSNAANGRLPCCSEGTSVNCARPGGIFRGGVGEDVFRREERGDPKDSHLFKWAEQGY</sequence>
<organism evidence="1 2">
    <name type="scientific">Dendrobium catenatum</name>
    <dbReference type="NCBI Taxonomy" id="906689"/>
    <lineage>
        <taxon>Eukaryota</taxon>
        <taxon>Viridiplantae</taxon>
        <taxon>Streptophyta</taxon>
        <taxon>Embryophyta</taxon>
        <taxon>Tracheophyta</taxon>
        <taxon>Spermatophyta</taxon>
        <taxon>Magnoliopsida</taxon>
        <taxon>Liliopsida</taxon>
        <taxon>Asparagales</taxon>
        <taxon>Orchidaceae</taxon>
        <taxon>Epidendroideae</taxon>
        <taxon>Malaxideae</taxon>
        <taxon>Dendrobiinae</taxon>
        <taxon>Dendrobium</taxon>
    </lineage>
</organism>
<keyword evidence="2" id="KW-1185">Reference proteome</keyword>
<dbReference type="STRING" id="906689.A0A2I0VYQ7"/>
<dbReference type="Proteomes" id="UP000233837">
    <property type="component" value="Unassembled WGS sequence"/>
</dbReference>
<dbReference type="AlphaFoldDB" id="A0A2I0VYQ7"/>
<evidence type="ECO:0000313" key="2">
    <source>
        <dbReference type="Proteomes" id="UP000233837"/>
    </source>
</evidence>
<evidence type="ECO:0000313" key="1">
    <source>
        <dbReference type="EMBL" id="PKU68519.1"/>
    </source>
</evidence>
<reference evidence="1 2" key="1">
    <citation type="journal article" date="2016" name="Sci. Rep.">
        <title>The Dendrobium catenatum Lindl. genome sequence provides insights into polysaccharide synthase, floral development and adaptive evolution.</title>
        <authorList>
            <person name="Zhang G.Q."/>
            <person name="Xu Q."/>
            <person name="Bian C."/>
            <person name="Tsai W.C."/>
            <person name="Yeh C.M."/>
            <person name="Liu K.W."/>
            <person name="Yoshida K."/>
            <person name="Zhang L.S."/>
            <person name="Chang S.B."/>
            <person name="Chen F."/>
            <person name="Shi Y."/>
            <person name="Su Y.Y."/>
            <person name="Zhang Y.Q."/>
            <person name="Chen L.J."/>
            <person name="Yin Y."/>
            <person name="Lin M."/>
            <person name="Huang H."/>
            <person name="Deng H."/>
            <person name="Wang Z.W."/>
            <person name="Zhu S.L."/>
            <person name="Zhao X."/>
            <person name="Deng C."/>
            <person name="Niu S.C."/>
            <person name="Huang J."/>
            <person name="Wang M."/>
            <person name="Liu G.H."/>
            <person name="Yang H.J."/>
            <person name="Xiao X.J."/>
            <person name="Hsiao Y.Y."/>
            <person name="Wu W.L."/>
            <person name="Chen Y.Y."/>
            <person name="Mitsuda N."/>
            <person name="Ohme-Takagi M."/>
            <person name="Luo Y.B."/>
            <person name="Van de Peer Y."/>
            <person name="Liu Z.J."/>
        </authorList>
    </citation>
    <scope>NUCLEOTIDE SEQUENCE [LARGE SCALE GENOMIC DNA]</scope>
    <source>
        <tissue evidence="1">The whole plant</tissue>
    </source>
</reference>
<dbReference type="OrthoDB" id="1280587at2759"/>
<name>A0A2I0VYQ7_9ASPA</name>
<protein>
    <submittedName>
        <fullName evidence="1">Syntaxin-112</fullName>
    </submittedName>
</protein>